<dbReference type="PANTHER" id="PTHR26379:SF187">
    <property type="entry name" value="OS07G0655300 PROTEIN"/>
    <property type="match status" value="1"/>
</dbReference>
<protein>
    <recommendedName>
        <fullName evidence="3">MATH domain-containing protein</fullName>
    </recommendedName>
</protein>
<dbReference type="CDD" id="cd00121">
    <property type="entry name" value="MATH"/>
    <property type="match status" value="1"/>
</dbReference>
<reference evidence="4" key="2">
    <citation type="submission" date="2015-07" db="EMBL/GenBank/DDBJ databases">
        <authorList>
            <person name="Noorani M."/>
        </authorList>
    </citation>
    <scope>NUCLEOTIDE SEQUENCE</scope>
    <source>
        <strain evidence="4">Yugu1</strain>
    </source>
</reference>
<dbReference type="PANTHER" id="PTHR26379">
    <property type="entry name" value="BTB/POZ AND MATH DOMAIN-CONTAINING PROTEIN 1"/>
    <property type="match status" value="1"/>
</dbReference>
<dbReference type="Gene3D" id="2.60.210.10">
    <property type="entry name" value="Apoptosis, Tumor Necrosis Factor Receptor Associated Protein 2, Chain A"/>
    <property type="match status" value="1"/>
</dbReference>
<dbReference type="InterPro" id="IPR011333">
    <property type="entry name" value="SKP1/BTB/POZ_sf"/>
</dbReference>
<dbReference type="SUPFAM" id="SSF49599">
    <property type="entry name" value="TRAF domain-like"/>
    <property type="match status" value="1"/>
</dbReference>
<evidence type="ECO:0000256" key="2">
    <source>
        <dbReference type="ARBA" id="ARBA00010846"/>
    </source>
</evidence>
<dbReference type="PROSITE" id="PS50144">
    <property type="entry name" value="MATH"/>
    <property type="match status" value="1"/>
</dbReference>
<comment type="pathway">
    <text evidence="1">Protein modification; protein ubiquitination.</text>
</comment>
<feature type="domain" description="MATH" evidence="3">
    <location>
        <begin position="79"/>
        <end position="206"/>
    </location>
</feature>
<proteinExistence type="inferred from homology"/>
<accession>A0A368RH99</accession>
<gene>
    <name evidence="4" type="ORF">SETIT_6G018700v2</name>
</gene>
<dbReference type="InterPro" id="IPR008974">
    <property type="entry name" value="TRAF-like"/>
</dbReference>
<dbReference type="InterPro" id="IPR056423">
    <property type="entry name" value="BACK_BPM_SPOP"/>
</dbReference>
<dbReference type="InterPro" id="IPR002083">
    <property type="entry name" value="MATH/TRAF_dom"/>
</dbReference>
<comment type="similarity">
    <text evidence="2">Belongs to the Tdpoz family.</text>
</comment>
<evidence type="ECO:0000256" key="1">
    <source>
        <dbReference type="ARBA" id="ARBA00004906"/>
    </source>
</evidence>
<dbReference type="GO" id="GO:0016567">
    <property type="term" value="P:protein ubiquitination"/>
    <property type="evidence" value="ECO:0007669"/>
    <property type="project" value="InterPro"/>
</dbReference>
<dbReference type="InterPro" id="IPR045005">
    <property type="entry name" value="BPM1-6"/>
</dbReference>
<evidence type="ECO:0000259" key="3">
    <source>
        <dbReference type="PROSITE" id="PS50144"/>
    </source>
</evidence>
<dbReference type="SUPFAM" id="SSF54695">
    <property type="entry name" value="POZ domain"/>
    <property type="match status" value="1"/>
</dbReference>
<dbReference type="Pfam" id="PF22486">
    <property type="entry name" value="MATH_2"/>
    <property type="match status" value="1"/>
</dbReference>
<dbReference type="Pfam" id="PF24570">
    <property type="entry name" value="BACK_BPM_SPOP"/>
    <property type="match status" value="1"/>
</dbReference>
<dbReference type="OrthoDB" id="595201at2759"/>
<dbReference type="EMBL" id="CM003533">
    <property type="protein sequence ID" value="RCV29502.1"/>
    <property type="molecule type" value="Genomic_DNA"/>
</dbReference>
<organism evidence="4">
    <name type="scientific">Setaria italica</name>
    <name type="common">Foxtail millet</name>
    <name type="synonym">Panicum italicum</name>
    <dbReference type="NCBI Taxonomy" id="4555"/>
    <lineage>
        <taxon>Eukaryota</taxon>
        <taxon>Viridiplantae</taxon>
        <taxon>Streptophyta</taxon>
        <taxon>Embryophyta</taxon>
        <taxon>Tracheophyta</taxon>
        <taxon>Spermatophyta</taxon>
        <taxon>Magnoliopsida</taxon>
        <taxon>Liliopsida</taxon>
        <taxon>Poales</taxon>
        <taxon>Poaceae</taxon>
        <taxon>PACMAD clade</taxon>
        <taxon>Panicoideae</taxon>
        <taxon>Panicodae</taxon>
        <taxon>Paniceae</taxon>
        <taxon>Cenchrinae</taxon>
        <taxon>Setaria</taxon>
    </lineage>
</organism>
<dbReference type="STRING" id="4555.A0A368RH99"/>
<dbReference type="AlphaFoldDB" id="A0A368RH99"/>
<dbReference type="Gene3D" id="1.25.40.420">
    <property type="match status" value="1"/>
</dbReference>
<evidence type="ECO:0000313" key="4">
    <source>
        <dbReference type="EMBL" id="RCV29502.1"/>
    </source>
</evidence>
<sequence length="363" mass="39899">MKFPVRMALIATLLAFFSWRIANISTLQCRLSPLLGPEGSAALSALPSYPLPPPPPVPPRRSQLWITTTASSVTPETVRGRHVFKVSGYSLLKGLGVGKFVRSSTFAVGGYDWCVRYCPESDGCSDSGCIAVFLALMTKDVEVRALFDFRLVNPATGGLSRSIRMERPAMFNDAAGSLGYQMFQKRTVLEASEYLRGDCLVIQCDVTVIMGTPVPQSEAIQAVVPSDSDIQALPCEVADYVMITVKGEEFRVHRSVLAVRSPNRRRVVKGLLEAADKYCLDWLKLMCASILCKELSVDNVAATLDLAIWHHCRQLKDTCIGFITSSGRMDDVVATEGYKRLKVACPNVVEEIRKKAAEPSKNR</sequence>
<reference evidence="4" key="1">
    <citation type="journal article" date="2012" name="Nat. Biotechnol.">
        <title>Reference genome sequence of the model plant Setaria.</title>
        <authorList>
            <person name="Bennetzen J.L."/>
            <person name="Schmutz J."/>
            <person name="Wang H."/>
            <person name="Percifield R."/>
            <person name="Hawkins J."/>
            <person name="Pontaroli A.C."/>
            <person name="Estep M."/>
            <person name="Feng L."/>
            <person name="Vaughn J.N."/>
            <person name="Grimwood J."/>
            <person name="Jenkins J."/>
            <person name="Barry K."/>
            <person name="Lindquist E."/>
            <person name="Hellsten U."/>
            <person name="Deshpande S."/>
            <person name="Wang X."/>
            <person name="Wu X."/>
            <person name="Mitros T."/>
            <person name="Triplett J."/>
            <person name="Yang X."/>
            <person name="Ye C.Y."/>
            <person name="Mauro-Herrera M."/>
            <person name="Wang L."/>
            <person name="Li P."/>
            <person name="Sharma M."/>
            <person name="Sharma R."/>
            <person name="Ronald P.C."/>
            <person name="Panaud O."/>
            <person name="Kellogg E.A."/>
            <person name="Brutnell T.P."/>
            <person name="Doust A.N."/>
            <person name="Tuskan G.A."/>
            <person name="Rokhsar D."/>
            <person name="Devos K.M."/>
        </authorList>
    </citation>
    <scope>NUCLEOTIDE SEQUENCE [LARGE SCALE GENOMIC DNA]</scope>
    <source>
        <strain evidence="4">Yugu1</strain>
    </source>
</reference>
<name>A0A368RH99_SETIT</name>